<sequence>MYPRAHIGGLFLVGRARAGEASGVARSTVSADPGTVRFMAPPTRTSDAPFGRMLTAMVTPFSADGAVDYPGVQRLATFLVDEQRNDGLVVSGTTGESPTTTDGEKERILRAVLEAVGDRATVVAGVGTNDTAHSVELARAAQRAGAHGLLVVTPYYSKPPQEGLYQHFTTVADATALPVMLYDIPGRSGVPIQTETLFRLAHHPAIRAVKDAKADLFAGSMVSAHTDLAFYSGDDTLNLPWLSVGAAGFVSVIGHVAGADLAMMIEHYRAGEVAAALEIHRRLLPVVSGIMNRAGGAIMAKAALRLIGQDAGVARLPLVDATTEQIALLRADLVAGGLKITGD</sequence>
<comment type="caution">
    <text evidence="12">Was originally thought to be a dihydrodipicolinate synthase (DHDPS), catalyzing the condensation of (S)-aspartate-beta-semialdehyde [(S)-ASA] and pyruvate to dihydrodipicolinate (DHDP). However, it was shown in E.coli that the product of the enzymatic reaction is not dihydrodipicolinate but in fact (4S)-4-hydroxy-2,3,4,5-tetrahydro-(2S)-dipicolinic acid (HTPA), and that the consecutive dehydration reaction leading to DHDP is not spontaneous but catalyzed by DapB.</text>
</comment>
<keyword evidence="7 12" id="KW-0220">Diaminopimelate biosynthesis</keyword>
<dbReference type="Gene3D" id="3.20.20.70">
    <property type="entry name" value="Aldolase class I"/>
    <property type="match status" value="1"/>
</dbReference>
<comment type="pathway">
    <text evidence="2 12">Amino-acid biosynthesis; L-lysine biosynthesis via DAP pathway; (S)-tetrahydrodipicolinate from L-aspartate: step 3/4.</text>
</comment>
<evidence type="ECO:0000256" key="6">
    <source>
        <dbReference type="ARBA" id="ARBA00022605"/>
    </source>
</evidence>
<comment type="subcellular location">
    <subcellularLocation>
        <location evidence="12">Cytoplasm</location>
    </subcellularLocation>
</comment>
<dbReference type="EMBL" id="BLAE01000072">
    <property type="protein sequence ID" value="GES15222.1"/>
    <property type="molecule type" value="Genomic_DNA"/>
</dbReference>
<dbReference type="PRINTS" id="PR00146">
    <property type="entry name" value="DHPICSNTHASE"/>
</dbReference>
<comment type="function">
    <text evidence="1 12">Catalyzes the condensation of (S)-aspartate-beta-semialdehyde [(S)-ASA] and pyruvate to 4-hydroxy-tetrahydrodipicolinate (HTPA).</text>
</comment>
<dbReference type="InterPro" id="IPR020624">
    <property type="entry name" value="Schiff_base-form_aldolases_CS"/>
</dbReference>
<dbReference type="InterPro" id="IPR020625">
    <property type="entry name" value="Schiff_base-form_aldolases_AS"/>
</dbReference>
<evidence type="ECO:0000256" key="4">
    <source>
        <dbReference type="ARBA" id="ARBA00012086"/>
    </source>
</evidence>
<dbReference type="InterPro" id="IPR002220">
    <property type="entry name" value="DapA-like"/>
</dbReference>
<evidence type="ECO:0000256" key="2">
    <source>
        <dbReference type="ARBA" id="ARBA00005120"/>
    </source>
</evidence>
<dbReference type="CDD" id="cd00950">
    <property type="entry name" value="DHDPS"/>
    <property type="match status" value="1"/>
</dbReference>
<dbReference type="SUPFAM" id="SSF51569">
    <property type="entry name" value="Aldolase"/>
    <property type="match status" value="1"/>
</dbReference>
<comment type="catalytic activity">
    <reaction evidence="11 12">
        <text>L-aspartate 4-semialdehyde + pyruvate = (2S,4S)-4-hydroxy-2,3,4,5-tetrahydrodipicolinate + H2O + H(+)</text>
        <dbReference type="Rhea" id="RHEA:34171"/>
        <dbReference type="ChEBI" id="CHEBI:15361"/>
        <dbReference type="ChEBI" id="CHEBI:15377"/>
        <dbReference type="ChEBI" id="CHEBI:15378"/>
        <dbReference type="ChEBI" id="CHEBI:67139"/>
        <dbReference type="ChEBI" id="CHEBI:537519"/>
        <dbReference type="EC" id="4.3.3.7"/>
    </reaction>
</comment>
<dbReference type="InterPro" id="IPR013785">
    <property type="entry name" value="Aldolase_TIM"/>
</dbReference>
<evidence type="ECO:0000256" key="14">
    <source>
        <dbReference type="PIRSR" id="PIRSR001365-1"/>
    </source>
</evidence>
<dbReference type="Proteomes" id="UP000331127">
    <property type="component" value="Unassembled WGS sequence"/>
</dbReference>
<keyword evidence="9 12" id="KW-0456">Lyase</keyword>
<keyword evidence="8 12" id="KW-0457">Lysine biosynthesis</keyword>
<dbReference type="GO" id="GO:0019877">
    <property type="term" value="P:diaminopimelate biosynthetic process"/>
    <property type="evidence" value="ECO:0007669"/>
    <property type="project" value="UniProtKB-UniRule"/>
</dbReference>
<evidence type="ECO:0000256" key="12">
    <source>
        <dbReference type="HAMAP-Rule" id="MF_00418"/>
    </source>
</evidence>
<dbReference type="NCBIfam" id="TIGR00674">
    <property type="entry name" value="dapA"/>
    <property type="match status" value="1"/>
</dbReference>
<protein>
    <recommendedName>
        <fullName evidence="4 12">4-hydroxy-tetrahydrodipicolinate synthase</fullName>
        <shortName evidence="12">HTPA synthase</shortName>
        <ecNumber evidence="4 12">4.3.3.7</ecNumber>
    </recommendedName>
</protein>
<evidence type="ECO:0000256" key="7">
    <source>
        <dbReference type="ARBA" id="ARBA00022915"/>
    </source>
</evidence>
<evidence type="ECO:0000313" key="16">
    <source>
        <dbReference type="EMBL" id="GES15222.1"/>
    </source>
</evidence>
<dbReference type="UniPathway" id="UPA00034">
    <property type="reaction ID" value="UER00017"/>
</dbReference>
<name>A0A5M3X3L4_9ACTN</name>
<feature type="active site" description="Schiff-base intermediate with substrate" evidence="12 14">
    <location>
        <position position="210"/>
    </location>
</feature>
<organism evidence="16 17">
    <name type="scientific">Acrocarpospora macrocephala</name>
    <dbReference type="NCBI Taxonomy" id="150177"/>
    <lineage>
        <taxon>Bacteria</taxon>
        <taxon>Bacillati</taxon>
        <taxon>Actinomycetota</taxon>
        <taxon>Actinomycetes</taxon>
        <taxon>Streptosporangiales</taxon>
        <taxon>Streptosporangiaceae</taxon>
        <taxon>Acrocarpospora</taxon>
    </lineage>
</organism>
<dbReference type="SMART" id="SM01130">
    <property type="entry name" value="DHDPS"/>
    <property type="match status" value="1"/>
</dbReference>
<comment type="caution">
    <text evidence="16">The sequence shown here is derived from an EMBL/GenBank/DDBJ whole genome shotgun (WGS) entry which is preliminary data.</text>
</comment>
<dbReference type="Pfam" id="PF00701">
    <property type="entry name" value="DHDPS"/>
    <property type="match status" value="1"/>
</dbReference>
<dbReference type="PROSITE" id="PS00666">
    <property type="entry name" value="DHDPS_2"/>
    <property type="match status" value="1"/>
</dbReference>
<evidence type="ECO:0000256" key="3">
    <source>
        <dbReference type="ARBA" id="ARBA00007592"/>
    </source>
</evidence>
<evidence type="ECO:0000256" key="9">
    <source>
        <dbReference type="ARBA" id="ARBA00023239"/>
    </source>
</evidence>
<evidence type="ECO:0000256" key="11">
    <source>
        <dbReference type="ARBA" id="ARBA00047836"/>
    </source>
</evidence>
<keyword evidence="17" id="KW-1185">Reference proteome</keyword>
<keyword evidence="10 12" id="KW-0704">Schiff base</keyword>
<evidence type="ECO:0000256" key="8">
    <source>
        <dbReference type="ARBA" id="ARBA00023154"/>
    </source>
</evidence>
<evidence type="ECO:0000256" key="10">
    <source>
        <dbReference type="ARBA" id="ARBA00023270"/>
    </source>
</evidence>
<accession>A0A5M3X3L4</accession>
<keyword evidence="5 12" id="KW-0963">Cytoplasm</keyword>
<evidence type="ECO:0000256" key="1">
    <source>
        <dbReference type="ARBA" id="ARBA00003294"/>
    </source>
</evidence>
<dbReference type="HAMAP" id="MF_00418">
    <property type="entry name" value="DapA"/>
    <property type="match status" value="1"/>
</dbReference>
<dbReference type="EC" id="4.3.3.7" evidence="4 12"/>
<evidence type="ECO:0000256" key="15">
    <source>
        <dbReference type="PIRSR" id="PIRSR001365-2"/>
    </source>
</evidence>
<evidence type="ECO:0000313" key="17">
    <source>
        <dbReference type="Proteomes" id="UP000331127"/>
    </source>
</evidence>
<evidence type="ECO:0000256" key="5">
    <source>
        <dbReference type="ARBA" id="ARBA00022490"/>
    </source>
</evidence>
<feature type="binding site" evidence="12 15">
    <location>
        <position position="250"/>
    </location>
    <ligand>
        <name>pyruvate</name>
        <dbReference type="ChEBI" id="CHEBI:15361"/>
    </ligand>
</feature>
<feature type="site" description="Part of a proton relay during catalysis" evidence="12">
    <location>
        <position position="93"/>
    </location>
</feature>
<reference evidence="16 17" key="1">
    <citation type="submission" date="2019-10" db="EMBL/GenBank/DDBJ databases">
        <title>Whole genome shotgun sequence of Acrocarpospora macrocephala NBRC 16266.</title>
        <authorList>
            <person name="Ichikawa N."/>
            <person name="Kimura A."/>
            <person name="Kitahashi Y."/>
            <person name="Komaki H."/>
            <person name="Oguchi A."/>
        </authorList>
    </citation>
    <scope>NUCLEOTIDE SEQUENCE [LARGE SCALE GENOMIC DNA]</scope>
    <source>
        <strain evidence="16 17">NBRC 16266</strain>
    </source>
</reference>
<dbReference type="PANTHER" id="PTHR12128">
    <property type="entry name" value="DIHYDRODIPICOLINATE SYNTHASE"/>
    <property type="match status" value="1"/>
</dbReference>
<dbReference type="PROSITE" id="PS00665">
    <property type="entry name" value="DHDPS_1"/>
    <property type="match status" value="1"/>
</dbReference>
<feature type="binding site" evidence="12 15">
    <location>
        <position position="94"/>
    </location>
    <ligand>
        <name>pyruvate</name>
        <dbReference type="ChEBI" id="CHEBI:15361"/>
    </ligand>
</feature>
<gene>
    <name evidence="16" type="primary">dapA2</name>
    <name evidence="12" type="synonym">dapA</name>
    <name evidence="16" type="ORF">Amac_088190</name>
</gene>
<feature type="site" description="Part of a proton relay during catalysis" evidence="12">
    <location>
        <position position="156"/>
    </location>
</feature>
<comment type="similarity">
    <text evidence="3 12 13">Belongs to the DapA family.</text>
</comment>
<dbReference type="PANTHER" id="PTHR12128:SF66">
    <property type="entry name" value="4-HYDROXY-2-OXOGLUTARATE ALDOLASE, MITOCHONDRIAL"/>
    <property type="match status" value="1"/>
</dbReference>
<feature type="active site" description="Proton donor/acceptor" evidence="12 14">
    <location>
        <position position="182"/>
    </location>
</feature>
<dbReference type="GO" id="GO:0009089">
    <property type="term" value="P:lysine biosynthetic process via diaminopimelate"/>
    <property type="evidence" value="ECO:0007669"/>
    <property type="project" value="UniProtKB-UniRule"/>
</dbReference>
<keyword evidence="6 12" id="KW-0028">Amino-acid biosynthesis</keyword>
<dbReference type="PIRSF" id="PIRSF001365">
    <property type="entry name" value="DHDPS"/>
    <property type="match status" value="1"/>
</dbReference>
<dbReference type="GO" id="GO:0008840">
    <property type="term" value="F:4-hydroxy-tetrahydrodipicolinate synthase activity"/>
    <property type="evidence" value="ECO:0007669"/>
    <property type="project" value="UniProtKB-UniRule"/>
</dbReference>
<dbReference type="AlphaFoldDB" id="A0A5M3X3L4"/>
<evidence type="ECO:0000256" key="13">
    <source>
        <dbReference type="PIRNR" id="PIRNR001365"/>
    </source>
</evidence>
<dbReference type="GO" id="GO:0005829">
    <property type="term" value="C:cytosol"/>
    <property type="evidence" value="ECO:0007669"/>
    <property type="project" value="TreeGrafter"/>
</dbReference>
<proteinExistence type="inferred from homology"/>
<dbReference type="InterPro" id="IPR005263">
    <property type="entry name" value="DapA"/>
</dbReference>
<comment type="subunit">
    <text evidence="12">Homotetramer; dimer of dimers.</text>
</comment>